<dbReference type="AlphaFoldDB" id="A0A9P6JUL4"/>
<organism evidence="3 4">
    <name type="scientific">Crepidotus variabilis</name>
    <dbReference type="NCBI Taxonomy" id="179855"/>
    <lineage>
        <taxon>Eukaryota</taxon>
        <taxon>Fungi</taxon>
        <taxon>Dikarya</taxon>
        <taxon>Basidiomycota</taxon>
        <taxon>Agaricomycotina</taxon>
        <taxon>Agaricomycetes</taxon>
        <taxon>Agaricomycetidae</taxon>
        <taxon>Agaricales</taxon>
        <taxon>Agaricineae</taxon>
        <taxon>Crepidotaceae</taxon>
        <taxon>Crepidotus</taxon>
    </lineage>
</organism>
<dbReference type="Proteomes" id="UP000807306">
    <property type="component" value="Unassembled WGS sequence"/>
</dbReference>
<dbReference type="Pfam" id="PF25156">
    <property type="entry name" value="PNGase_A_C"/>
    <property type="match status" value="1"/>
</dbReference>
<dbReference type="InterPro" id="IPR021102">
    <property type="entry name" value="PNGase_A"/>
</dbReference>
<dbReference type="PANTHER" id="PTHR31104">
    <property type="entry name" value="PEPTIDE-N4-(N-ACETYL-BETA-GLUCOSAMINYL)ASPARAGINE AMIDASE A PROTEIN"/>
    <property type="match status" value="1"/>
</dbReference>
<feature type="domain" description="Peptide N-acetyl-beta-D-glucosaminyl asparaginase amidase A N-terminal" evidence="2">
    <location>
        <begin position="17"/>
        <end position="338"/>
    </location>
</feature>
<accession>A0A9P6JUL4</accession>
<comment type="caution">
    <text evidence="3">The sequence shown here is derived from an EMBL/GenBank/DDBJ whole genome shotgun (WGS) entry which is preliminary data.</text>
</comment>
<dbReference type="OrthoDB" id="1612078at2759"/>
<protein>
    <submittedName>
        <fullName evidence="3">Peptide N-acetyl-beta-D-glucosaminyl asparaginase amidase A-domain-containing protein</fullName>
    </submittedName>
</protein>
<keyword evidence="4" id="KW-1185">Reference proteome</keyword>
<evidence type="ECO:0000259" key="2">
    <source>
        <dbReference type="Pfam" id="PF12222"/>
    </source>
</evidence>
<dbReference type="EMBL" id="MU157830">
    <property type="protein sequence ID" value="KAF9532984.1"/>
    <property type="molecule type" value="Genomic_DNA"/>
</dbReference>
<reference evidence="3" key="1">
    <citation type="submission" date="2020-11" db="EMBL/GenBank/DDBJ databases">
        <authorList>
            <consortium name="DOE Joint Genome Institute"/>
            <person name="Ahrendt S."/>
            <person name="Riley R."/>
            <person name="Andreopoulos W."/>
            <person name="Labutti K."/>
            <person name="Pangilinan J."/>
            <person name="Ruiz-Duenas F.J."/>
            <person name="Barrasa J.M."/>
            <person name="Sanchez-Garcia M."/>
            <person name="Camarero S."/>
            <person name="Miyauchi S."/>
            <person name="Serrano A."/>
            <person name="Linde D."/>
            <person name="Babiker R."/>
            <person name="Drula E."/>
            <person name="Ayuso-Fernandez I."/>
            <person name="Pacheco R."/>
            <person name="Padilla G."/>
            <person name="Ferreira P."/>
            <person name="Barriuso J."/>
            <person name="Kellner H."/>
            <person name="Castanera R."/>
            <person name="Alfaro M."/>
            <person name="Ramirez L."/>
            <person name="Pisabarro A.G."/>
            <person name="Kuo A."/>
            <person name="Tritt A."/>
            <person name="Lipzen A."/>
            <person name="He G."/>
            <person name="Yan M."/>
            <person name="Ng V."/>
            <person name="Cullen D."/>
            <person name="Martin F."/>
            <person name="Rosso M.-N."/>
            <person name="Henrissat B."/>
            <person name="Hibbett D."/>
            <person name="Martinez A.T."/>
            <person name="Grigoriev I.V."/>
        </authorList>
    </citation>
    <scope>NUCLEOTIDE SEQUENCE</scope>
    <source>
        <strain evidence="3">CBS 506.95</strain>
    </source>
</reference>
<dbReference type="InterPro" id="IPR056948">
    <property type="entry name" value="PNGaseA_N"/>
</dbReference>
<dbReference type="Pfam" id="PF12222">
    <property type="entry name" value="PNGaseA"/>
    <property type="match status" value="1"/>
</dbReference>
<evidence type="ECO:0000256" key="1">
    <source>
        <dbReference type="SAM" id="MobiDB-lite"/>
    </source>
</evidence>
<evidence type="ECO:0000313" key="3">
    <source>
        <dbReference type="EMBL" id="KAF9532984.1"/>
    </source>
</evidence>
<name>A0A9P6JUL4_9AGAR</name>
<evidence type="ECO:0000313" key="4">
    <source>
        <dbReference type="Proteomes" id="UP000807306"/>
    </source>
</evidence>
<sequence length="557" mass="60243">MAHAAKLVNFQVAQPPIVPKDAKTCTVKILQRDFASSYGSPEIVQYTPPSDCGQAGSWSAVTLNFTVTSNGTQYDRLGIFTFQNVEIWRTSTPEPTKGDGIIWTHVKDVTQYTPLFAKPGTFILQLDNIVQTGLDGVYSTVLYATFYASSTAHPPAPKADLILPISNLKNDTGNDVSVPPSFSLNVTFPQNTARVFAELYASGNGEEEFWYYNSANKYLSSLPDGFLGNGPFREVRLLIDGRLAGATYPFAVLFTGAIVPPSWRPISAYGAIDLPTYFLDVTPFVPVLADGKPHNITIDVVSAEDNHAILQNWYLSGNFQVFLDESSKPTTGEITNYAADPYSKTNVAGVTKGSDVTITVGATRKLLIESTIVSGSGKVNKVVFSQDLTYKNVQVFLNNFGTQNVVQTASGVVSSTHNGVSALQDTFLYPLTINYTNLDSSGNSWRTNFNHSYVREVKPLPISLKTKIDSQQQASGYFFLSSSGNTGNGTNSNVFSYSDEGNNTYRRRVNASLNKITLDDVAGTLSSSAIPITPSGSVDASDPPNARLPPGRQIPGS</sequence>
<proteinExistence type="predicted"/>
<feature type="compositionally biased region" description="Polar residues" evidence="1">
    <location>
        <begin position="529"/>
        <end position="538"/>
    </location>
</feature>
<gene>
    <name evidence="3" type="ORF">CPB83DRAFT_890627</name>
</gene>
<feature type="region of interest" description="Disordered" evidence="1">
    <location>
        <begin position="529"/>
        <end position="557"/>
    </location>
</feature>